<reference evidence="1" key="2">
    <citation type="journal article" date="2015" name="Fish Shellfish Immunol.">
        <title>Early steps in the European eel (Anguilla anguilla)-Vibrio vulnificus interaction in the gills: Role of the RtxA13 toxin.</title>
        <authorList>
            <person name="Callol A."/>
            <person name="Pajuelo D."/>
            <person name="Ebbesson L."/>
            <person name="Teles M."/>
            <person name="MacKenzie S."/>
            <person name="Amaro C."/>
        </authorList>
    </citation>
    <scope>NUCLEOTIDE SEQUENCE</scope>
</reference>
<protein>
    <submittedName>
        <fullName evidence="1">Uncharacterized protein</fullName>
    </submittedName>
</protein>
<accession>A0A0E9Y089</accession>
<proteinExistence type="predicted"/>
<organism evidence="1">
    <name type="scientific">Anguilla anguilla</name>
    <name type="common">European freshwater eel</name>
    <name type="synonym">Muraena anguilla</name>
    <dbReference type="NCBI Taxonomy" id="7936"/>
    <lineage>
        <taxon>Eukaryota</taxon>
        <taxon>Metazoa</taxon>
        <taxon>Chordata</taxon>
        <taxon>Craniata</taxon>
        <taxon>Vertebrata</taxon>
        <taxon>Euteleostomi</taxon>
        <taxon>Actinopterygii</taxon>
        <taxon>Neopterygii</taxon>
        <taxon>Teleostei</taxon>
        <taxon>Anguilliformes</taxon>
        <taxon>Anguillidae</taxon>
        <taxon>Anguilla</taxon>
    </lineage>
</organism>
<name>A0A0E9Y089_ANGAN</name>
<reference evidence="1" key="1">
    <citation type="submission" date="2014-11" db="EMBL/GenBank/DDBJ databases">
        <authorList>
            <person name="Amaro Gonzalez C."/>
        </authorList>
    </citation>
    <scope>NUCLEOTIDE SEQUENCE</scope>
</reference>
<dbReference type="AlphaFoldDB" id="A0A0E9Y089"/>
<sequence>MTVNIAYIYSPLCSIATII</sequence>
<dbReference type="EMBL" id="GBXM01001234">
    <property type="protein sequence ID" value="JAI07344.1"/>
    <property type="molecule type" value="Transcribed_RNA"/>
</dbReference>
<evidence type="ECO:0000313" key="1">
    <source>
        <dbReference type="EMBL" id="JAI07344.1"/>
    </source>
</evidence>